<evidence type="ECO:0000313" key="10">
    <source>
        <dbReference type="Proteomes" id="UP000256485"/>
    </source>
</evidence>
<dbReference type="InterPro" id="IPR029045">
    <property type="entry name" value="ClpP/crotonase-like_dom_sf"/>
</dbReference>
<dbReference type="CDD" id="cd07023">
    <property type="entry name" value="S49_Sppa_N_C"/>
    <property type="match status" value="1"/>
</dbReference>
<evidence type="ECO:0000259" key="8">
    <source>
        <dbReference type="Pfam" id="PF01343"/>
    </source>
</evidence>
<name>A0A3D9V9C2_THECX</name>
<accession>A0A3D9V9C2</accession>
<dbReference type="CDD" id="cd07018">
    <property type="entry name" value="S49_SppA_67K_type"/>
    <property type="match status" value="1"/>
</dbReference>
<dbReference type="InterPro" id="IPR004635">
    <property type="entry name" value="Pept_S49_SppA"/>
</dbReference>
<dbReference type="RefSeq" id="WP_115851464.1">
    <property type="nucleotide sequence ID" value="NZ_QTUC01000001.1"/>
</dbReference>
<evidence type="ECO:0000256" key="5">
    <source>
        <dbReference type="ARBA" id="ARBA00022825"/>
    </source>
</evidence>
<dbReference type="PANTHER" id="PTHR33209:SF1">
    <property type="entry name" value="PEPTIDASE S49 DOMAIN-CONTAINING PROTEIN"/>
    <property type="match status" value="1"/>
</dbReference>
<dbReference type="InterPro" id="IPR002142">
    <property type="entry name" value="Peptidase_S49"/>
</dbReference>
<feature type="active site" description="Nucleophile" evidence="7">
    <location>
        <position position="349"/>
    </location>
</feature>
<evidence type="ECO:0000256" key="7">
    <source>
        <dbReference type="PIRSR" id="PIRSR001217-1"/>
    </source>
</evidence>
<dbReference type="PANTHER" id="PTHR33209">
    <property type="entry name" value="PROTEASE 4"/>
    <property type="match status" value="1"/>
</dbReference>
<keyword evidence="4" id="KW-0378">Hydrolase</keyword>
<evidence type="ECO:0000256" key="3">
    <source>
        <dbReference type="ARBA" id="ARBA00022670"/>
    </source>
</evidence>
<dbReference type="InterPro" id="IPR047217">
    <property type="entry name" value="S49_SppA_67K_type_N"/>
</dbReference>
<feature type="active site" description="Proton donor/acceptor" evidence="7">
    <location>
        <position position="150"/>
    </location>
</feature>
<reference evidence="9 10" key="1">
    <citation type="submission" date="2018-08" db="EMBL/GenBank/DDBJ databases">
        <title>Sequencing the genomes of 1000 actinobacteria strains.</title>
        <authorList>
            <person name="Klenk H.-P."/>
        </authorList>
    </citation>
    <scope>NUCLEOTIDE SEQUENCE [LARGE SCALE GENOMIC DNA]</scope>
    <source>
        <strain evidence="9 10">DSM 22891</strain>
    </source>
</reference>
<dbReference type="EMBL" id="QTUC01000001">
    <property type="protein sequence ID" value="REF38117.1"/>
    <property type="molecule type" value="Genomic_DNA"/>
</dbReference>
<keyword evidence="6" id="KW-0472">Membrane</keyword>
<organism evidence="9 10">
    <name type="scientific">Thermasporomyces composti</name>
    <dbReference type="NCBI Taxonomy" id="696763"/>
    <lineage>
        <taxon>Bacteria</taxon>
        <taxon>Bacillati</taxon>
        <taxon>Actinomycetota</taxon>
        <taxon>Actinomycetes</taxon>
        <taxon>Propionibacteriales</taxon>
        <taxon>Nocardioidaceae</taxon>
        <taxon>Thermasporomyces</taxon>
    </lineage>
</organism>
<evidence type="ECO:0000313" key="9">
    <source>
        <dbReference type="EMBL" id="REF38117.1"/>
    </source>
</evidence>
<keyword evidence="5" id="KW-0720">Serine protease</keyword>
<dbReference type="InterPro" id="IPR047272">
    <property type="entry name" value="S49_SppA_C"/>
</dbReference>
<evidence type="ECO:0000256" key="4">
    <source>
        <dbReference type="ARBA" id="ARBA00022801"/>
    </source>
</evidence>
<protein>
    <submittedName>
        <fullName evidence="9">Signal peptide peptidase A</fullName>
    </submittedName>
</protein>
<keyword evidence="10" id="KW-1185">Reference proteome</keyword>
<proteinExistence type="inferred from homology"/>
<dbReference type="OrthoDB" id="9764363at2"/>
<dbReference type="GO" id="GO:0006465">
    <property type="term" value="P:signal peptide processing"/>
    <property type="evidence" value="ECO:0007669"/>
    <property type="project" value="InterPro"/>
</dbReference>
<dbReference type="NCBIfam" id="TIGR00706">
    <property type="entry name" value="SppA_dom"/>
    <property type="match status" value="1"/>
</dbReference>
<sequence length="562" mass="60550">MTVTLLELDLTAPLLETPPQDPLSAALARRRPVLHDVVEGLRIAASDPDVAGLVAHVGGHALSLAQIQELRAAVRRFAATGKVTVAWTETFGELGPGTLPYYLASAFDEIWLQPSGDVGLTGVVAEAVFLKEALGKLGVHPQLSRRHEYKSAADTFLASQMTDAHREAASRLAASAMEHIVTGIAECRGLAPERVRALIDEAPLSASDAKDAGLVDRLAYRAEVYEHLRRRLGEVRLRFVHRYVRSKLMEPRRVLTRLAHRPVVAVVHGAGSIHLGRSSRRGLSTSIGSDTLGATLRRAARDPRVRAVVLRVDSGGGSYVASDAIRHEVRRVREAGKPLVVSMASVAASGGYFISMAADSILAQPGTLTGSIGVLGGKVVVRDLLDRLGITRDGVTEGRHAWMFSSYRAFSEEEWQRLEHWLDQVYDDFTAKVAADRGLSREQVEESARGRVWTGADAQARGLVDELGGLERAVEVACARAGVSREEVDVRALPHLSLAERVRGPESTDDLAASAAVGPTTRLTSLLVTPPGSAQRPLDVLTDLLGVPRLGVLTTPVLWDLR</sequence>
<dbReference type="GO" id="GO:0016020">
    <property type="term" value="C:membrane"/>
    <property type="evidence" value="ECO:0007669"/>
    <property type="project" value="UniProtKB-SubCell"/>
</dbReference>
<evidence type="ECO:0000256" key="2">
    <source>
        <dbReference type="ARBA" id="ARBA00008683"/>
    </source>
</evidence>
<dbReference type="GO" id="GO:0008236">
    <property type="term" value="F:serine-type peptidase activity"/>
    <property type="evidence" value="ECO:0007669"/>
    <property type="project" value="UniProtKB-KW"/>
</dbReference>
<evidence type="ECO:0000256" key="1">
    <source>
        <dbReference type="ARBA" id="ARBA00004370"/>
    </source>
</evidence>
<dbReference type="Gene3D" id="3.90.226.10">
    <property type="entry name" value="2-enoyl-CoA Hydratase, Chain A, domain 1"/>
    <property type="match status" value="4"/>
</dbReference>
<dbReference type="AlphaFoldDB" id="A0A3D9V9C2"/>
<comment type="similarity">
    <text evidence="2">Belongs to the peptidase S49 family.</text>
</comment>
<comment type="caution">
    <text evidence="9">The sequence shown here is derived from an EMBL/GenBank/DDBJ whole genome shotgun (WGS) entry which is preliminary data.</text>
</comment>
<feature type="domain" description="Peptidase S49" evidence="8">
    <location>
        <begin position="333"/>
        <end position="483"/>
    </location>
</feature>
<comment type="subcellular location">
    <subcellularLocation>
        <location evidence="1">Membrane</location>
    </subcellularLocation>
</comment>
<dbReference type="PIRSF" id="PIRSF001217">
    <property type="entry name" value="Protease_4_SppA"/>
    <property type="match status" value="1"/>
</dbReference>
<keyword evidence="3" id="KW-0645">Protease</keyword>
<feature type="domain" description="Peptidase S49" evidence="8">
    <location>
        <begin position="98"/>
        <end position="230"/>
    </location>
</feature>
<dbReference type="SUPFAM" id="SSF52096">
    <property type="entry name" value="ClpP/crotonase"/>
    <property type="match status" value="2"/>
</dbReference>
<dbReference type="Pfam" id="PF01343">
    <property type="entry name" value="Peptidase_S49"/>
    <property type="match status" value="2"/>
</dbReference>
<dbReference type="NCBIfam" id="TIGR00705">
    <property type="entry name" value="SppA_67K"/>
    <property type="match status" value="1"/>
</dbReference>
<dbReference type="InterPro" id="IPR004634">
    <property type="entry name" value="Pept_S49_pIV"/>
</dbReference>
<evidence type="ECO:0000256" key="6">
    <source>
        <dbReference type="ARBA" id="ARBA00023136"/>
    </source>
</evidence>
<gene>
    <name evidence="9" type="ORF">DFJ64_3587</name>
</gene>
<dbReference type="Proteomes" id="UP000256485">
    <property type="component" value="Unassembled WGS sequence"/>
</dbReference>